<evidence type="ECO:0000313" key="2">
    <source>
        <dbReference type="EMBL" id="QKN24677.1"/>
    </source>
</evidence>
<organism evidence="2 3">
    <name type="scientific">Caproicibacterium lactatifermentans</name>
    <dbReference type="NCBI Taxonomy" id="2666138"/>
    <lineage>
        <taxon>Bacteria</taxon>
        <taxon>Bacillati</taxon>
        <taxon>Bacillota</taxon>
        <taxon>Clostridia</taxon>
        <taxon>Eubacteriales</taxon>
        <taxon>Oscillospiraceae</taxon>
        <taxon>Caproicibacterium</taxon>
    </lineage>
</organism>
<name>A0A859DRB6_9FIRM</name>
<reference evidence="2 3" key="1">
    <citation type="submission" date="2019-11" db="EMBL/GenBank/DDBJ databases">
        <authorList>
            <person name="Ren C."/>
            <person name="Wang H."/>
            <person name="Xu Y."/>
        </authorList>
    </citation>
    <scope>NUCLEOTIDE SEQUENCE [LARGE SCALE GENOMIC DNA]</scope>
    <source>
        <strain evidence="2 3">LBM 19010</strain>
    </source>
</reference>
<accession>A0A859DRB6</accession>
<dbReference type="KEGG" id="clf:GJQ69_09435"/>
<protein>
    <submittedName>
        <fullName evidence="2">Uncharacterized protein</fullName>
    </submittedName>
</protein>
<gene>
    <name evidence="2" type="ORF">GJQ69_09435</name>
</gene>
<feature type="compositionally biased region" description="Pro residues" evidence="1">
    <location>
        <begin position="42"/>
        <end position="62"/>
    </location>
</feature>
<feature type="region of interest" description="Disordered" evidence="1">
    <location>
        <begin position="1"/>
        <end position="75"/>
    </location>
</feature>
<dbReference type="EMBL" id="CP046051">
    <property type="protein sequence ID" value="QKN24677.1"/>
    <property type="molecule type" value="Genomic_DNA"/>
</dbReference>
<feature type="compositionally biased region" description="Basic and acidic residues" evidence="1">
    <location>
        <begin position="12"/>
        <end position="21"/>
    </location>
</feature>
<dbReference type="Proteomes" id="UP000501316">
    <property type="component" value="Chromosome"/>
</dbReference>
<dbReference type="AlphaFoldDB" id="A0A859DRB6"/>
<feature type="compositionally biased region" description="Polar residues" evidence="1">
    <location>
        <begin position="1"/>
        <end position="11"/>
    </location>
</feature>
<proteinExistence type="predicted"/>
<evidence type="ECO:0000256" key="1">
    <source>
        <dbReference type="SAM" id="MobiDB-lite"/>
    </source>
</evidence>
<sequence length="115" mass="12566">MATEESGNMQQMRKDAIRRTQEMYQRAKAPPGYSGSAFAKKGPPPPPAPKPPVAAQPKPPAATQPKADKAPQPPSFFQALFADGERNLILSILLLLMQEEHSDPSLLFALLYLLL</sequence>
<evidence type="ECO:0000313" key="3">
    <source>
        <dbReference type="Proteomes" id="UP000501316"/>
    </source>
</evidence>
<dbReference type="RefSeq" id="WP_174193595.1">
    <property type="nucleotide sequence ID" value="NZ_CP046051.1"/>
</dbReference>